<reference evidence="7 8" key="1">
    <citation type="submission" date="2018-07" db="EMBL/GenBank/DDBJ databases">
        <title>The complete nuclear genome of the prasinophyte Chloropicon primus (CCMP1205).</title>
        <authorList>
            <person name="Pombert J.-F."/>
            <person name="Otis C."/>
            <person name="Turmel M."/>
            <person name="Lemieux C."/>
        </authorList>
    </citation>
    <scope>NUCLEOTIDE SEQUENCE [LARGE SCALE GENOMIC DNA]</scope>
    <source>
        <strain evidence="7 8">CCMP1205</strain>
    </source>
</reference>
<dbReference type="SMART" id="SM00228">
    <property type="entry name" value="PDZ"/>
    <property type="match status" value="1"/>
</dbReference>
<keyword evidence="2" id="KW-0645">Protease</keyword>
<evidence type="ECO:0000256" key="4">
    <source>
        <dbReference type="ARBA" id="ARBA00022825"/>
    </source>
</evidence>
<evidence type="ECO:0000256" key="5">
    <source>
        <dbReference type="SAM" id="MobiDB-lite"/>
    </source>
</evidence>
<accession>A0A5B8MNF0</accession>
<comment type="similarity">
    <text evidence="1">Belongs to the peptidase S41A family.</text>
</comment>
<proteinExistence type="inferred from homology"/>
<evidence type="ECO:0000256" key="2">
    <source>
        <dbReference type="ARBA" id="ARBA00022670"/>
    </source>
</evidence>
<keyword evidence="4" id="KW-0720">Serine protease</keyword>
<dbReference type="GO" id="GO:0004175">
    <property type="term" value="F:endopeptidase activity"/>
    <property type="evidence" value="ECO:0007669"/>
    <property type="project" value="TreeGrafter"/>
</dbReference>
<dbReference type="InterPro" id="IPR001478">
    <property type="entry name" value="PDZ"/>
</dbReference>
<dbReference type="EMBL" id="CP031040">
    <property type="protein sequence ID" value="QDZ22188.1"/>
    <property type="molecule type" value="Genomic_DNA"/>
</dbReference>
<feature type="region of interest" description="Disordered" evidence="5">
    <location>
        <begin position="1"/>
        <end position="48"/>
    </location>
</feature>
<dbReference type="SMART" id="SM00245">
    <property type="entry name" value="TSPc"/>
    <property type="match status" value="1"/>
</dbReference>
<dbReference type="InterPro" id="IPR029045">
    <property type="entry name" value="ClpP/crotonase-like_dom_sf"/>
</dbReference>
<dbReference type="SUPFAM" id="SSF50156">
    <property type="entry name" value="PDZ domain-like"/>
    <property type="match status" value="1"/>
</dbReference>
<dbReference type="Gene3D" id="2.30.42.10">
    <property type="match status" value="1"/>
</dbReference>
<dbReference type="PANTHER" id="PTHR32060">
    <property type="entry name" value="TAIL-SPECIFIC PROTEASE"/>
    <property type="match status" value="1"/>
</dbReference>
<gene>
    <name evidence="7" type="ORF">A3770_07p47060</name>
</gene>
<dbReference type="GO" id="GO:0006508">
    <property type="term" value="P:proteolysis"/>
    <property type="evidence" value="ECO:0007669"/>
    <property type="project" value="UniProtKB-KW"/>
</dbReference>
<evidence type="ECO:0000313" key="7">
    <source>
        <dbReference type="EMBL" id="QDZ22188.1"/>
    </source>
</evidence>
<evidence type="ECO:0000256" key="1">
    <source>
        <dbReference type="ARBA" id="ARBA00009179"/>
    </source>
</evidence>
<keyword evidence="8" id="KW-1185">Reference proteome</keyword>
<dbReference type="Gene3D" id="3.30.750.44">
    <property type="match status" value="1"/>
</dbReference>
<keyword evidence="3" id="KW-0378">Hydrolase</keyword>
<dbReference type="PROSITE" id="PS50106">
    <property type="entry name" value="PDZ"/>
    <property type="match status" value="1"/>
</dbReference>
<dbReference type="GO" id="GO:0008236">
    <property type="term" value="F:serine-type peptidase activity"/>
    <property type="evidence" value="ECO:0007669"/>
    <property type="project" value="UniProtKB-KW"/>
</dbReference>
<sequence>MRTRSALGWPSPAASSSRRRQSRRLTTAASSRRPPHSSADDNASSSSPLSPLSRWLVSAVASACVALSAQDAALAATTTLRFPASQNPEIFEAQKTLVKTWAVVRDSYVNASSPSFAAKWEKELTSALKRTLSDAETNDVDAAYGEIDTMLASTGDPYTRFVKPSDFKDFRLKSDGELQGVGLLIASDPSSGRLVVLSPIQGSPAEKAGILPGDEISEINGRPTKGRINGEMASAILRGRHGTSVTVKLARRSDQIPGVPGRPEYRGAPNKVKWRQVKLVRDSIYINPVYTELVQPSSELMGETFKSTKATGYIKLTSFSQRSSEEMRNAIEGLKDEGAERFILDLRDNPGGLVNAGLEVASMWLNPNDVLLHTVAQDGSDQTVALPENTVPVDGSDPLVVLVNKNSASASEILAGALQDNRRAELLGEDPKTFGKGKIQSVIELGENGEEGAVIVTVAKYQTPSHKNIDAVGITPDKMCDLSASSRVEEAGFKGTNIFTADIKNDPCVAEAQRFFQDHDA</sequence>
<dbReference type="NCBIfam" id="TIGR00225">
    <property type="entry name" value="prc"/>
    <property type="match status" value="1"/>
</dbReference>
<dbReference type="InterPro" id="IPR036034">
    <property type="entry name" value="PDZ_sf"/>
</dbReference>
<evidence type="ECO:0000256" key="3">
    <source>
        <dbReference type="ARBA" id="ARBA00022801"/>
    </source>
</evidence>
<dbReference type="PANTHER" id="PTHR32060:SF22">
    <property type="entry name" value="CARBOXYL-TERMINAL-PROCESSING PEPTIDASE 3, CHLOROPLASTIC"/>
    <property type="match status" value="1"/>
</dbReference>
<dbReference type="Gene3D" id="3.90.226.10">
    <property type="entry name" value="2-enoyl-CoA Hydratase, Chain A, domain 1"/>
    <property type="match status" value="1"/>
</dbReference>
<dbReference type="InterPro" id="IPR005151">
    <property type="entry name" value="Tail-specific_protease"/>
</dbReference>
<dbReference type="Proteomes" id="UP000316726">
    <property type="component" value="Chromosome 7"/>
</dbReference>
<protein>
    <submittedName>
        <fullName evidence="7">Carboxyl-terminal-processing peptidase</fullName>
    </submittedName>
</protein>
<feature type="compositionally biased region" description="Low complexity" evidence="5">
    <location>
        <begin position="24"/>
        <end position="48"/>
    </location>
</feature>
<dbReference type="AlphaFoldDB" id="A0A5B8MNF0"/>
<name>A0A5B8MNF0_9CHLO</name>
<dbReference type="CDD" id="cd06782">
    <property type="entry name" value="cpPDZ_CPP-like"/>
    <property type="match status" value="1"/>
</dbReference>
<dbReference type="OrthoDB" id="43580at2759"/>
<dbReference type="SUPFAM" id="SSF52096">
    <property type="entry name" value="ClpP/crotonase"/>
    <property type="match status" value="1"/>
</dbReference>
<dbReference type="Pfam" id="PF03572">
    <property type="entry name" value="Peptidase_S41"/>
    <property type="match status" value="1"/>
</dbReference>
<dbReference type="CDD" id="cd07560">
    <property type="entry name" value="Peptidase_S41_CPP"/>
    <property type="match status" value="1"/>
</dbReference>
<organism evidence="7 8">
    <name type="scientific">Chloropicon primus</name>
    <dbReference type="NCBI Taxonomy" id="1764295"/>
    <lineage>
        <taxon>Eukaryota</taxon>
        <taxon>Viridiplantae</taxon>
        <taxon>Chlorophyta</taxon>
        <taxon>Chloropicophyceae</taxon>
        <taxon>Chloropicales</taxon>
        <taxon>Chloropicaceae</taxon>
        <taxon>Chloropicon</taxon>
    </lineage>
</organism>
<dbReference type="InterPro" id="IPR041489">
    <property type="entry name" value="PDZ_6"/>
</dbReference>
<evidence type="ECO:0000259" key="6">
    <source>
        <dbReference type="PROSITE" id="PS50106"/>
    </source>
</evidence>
<evidence type="ECO:0000313" key="8">
    <source>
        <dbReference type="Proteomes" id="UP000316726"/>
    </source>
</evidence>
<feature type="domain" description="PDZ" evidence="6">
    <location>
        <begin position="169"/>
        <end position="251"/>
    </location>
</feature>
<dbReference type="InterPro" id="IPR004447">
    <property type="entry name" value="Peptidase_S41A"/>
</dbReference>
<dbReference type="Pfam" id="PF17820">
    <property type="entry name" value="PDZ_6"/>
    <property type="match status" value="1"/>
</dbReference>
<dbReference type="STRING" id="1764295.A0A5B8MNF0"/>